<dbReference type="Pfam" id="PF00518">
    <property type="entry name" value="E6"/>
    <property type="match status" value="1"/>
</dbReference>
<sequence>MENLLLPICLDEYCSYFNVQFDELALPCIFCRMPVCSDELSVFQGRQLSLVWRRGDCYAACLACISDVAKYERDRYFQCSVNGIYIEYFSQKPLQDLVVRCLYCMALITNEEKIDTIGCGCNFFLVRGNWKGVCRSCIQNAGTPTNN</sequence>
<dbReference type="GO" id="GO:0030430">
    <property type="term" value="C:host cell cytoplasm"/>
    <property type="evidence" value="ECO:0007669"/>
    <property type="project" value="UniProtKB-SubCell"/>
</dbReference>
<gene>
    <name evidence="16" type="primary">E6</name>
</gene>
<protein>
    <recommendedName>
        <fullName evidence="16 17">Protein E6</fullName>
    </recommendedName>
</protein>
<evidence type="ECO:0000256" key="12">
    <source>
        <dbReference type="ARBA" id="ARBA00023163"/>
    </source>
</evidence>
<dbReference type="HAMAP" id="MF_04006">
    <property type="entry name" value="HPV_E6"/>
    <property type="match status" value="1"/>
</dbReference>
<keyword evidence="5 16" id="KW-1090">Inhibition of host innate immune response by virus</keyword>
<evidence type="ECO:0000256" key="3">
    <source>
        <dbReference type="ARBA" id="ARBA00022562"/>
    </source>
</evidence>
<dbReference type="GO" id="GO:0052170">
    <property type="term" value="P:symbiont-mediated suppression of host innate immune response"/>
    <property type="evidence" value="ECO:0007669"/>
    <property type="project" value="UniProtKB-KW"/>
</dbReference>
<dbReference type="InterPro" id="IPR001334">
    <property type="entry name" value="E6"/>
</dbReference>
<dbReference type="GO" id="GO:0039648">
    <property type="term" value="P:symbiont-mediated perturbation of host ubiquitin-like protein modification"/>
    <property type="evidence" value="ECO:0007669"/>
    <property type="project" value="UniProtKB-UniRule"/>
</dbReference>
<keyword evidence="14 16" id="KW-0899">Viral immunoevasion</keyword>
<organism evidence="18">
    <name type="scientific">Human papillomavirus</name>
    <dbReference type="NCBI Taxonomy" id="10566"/>
    <lineage>
        <taxon>Viruses</taxon>
        <taxon>Monodnaviria</taxon>
        <taxon>Shotokuvirae</taxon>
        <taxon>Cossaviricota</taxon>
        <taxon>Papovaviricetes</taxon>
        <taxon>Zurhausenvirales</taxon>
        <taxon>Papillomaviridae</taxon>
    </lineage>
</organism>
<keyword evidence="4 16" id="KW-0945">Host-virus interaction</keyword>
<dbReference type="GO" id="GO:0006351">
    <property type="term" value="P:DNA-templated transcription"/>
    <property type="evidence" value="ECO:0007669"/>
    <property type="project" value="UniProtKB-UniRule"/>
</dbReference>
<accession>A0A385PJU2</accession>
<keyword evidence="3 16" id="KW-1048">Host nucleus</keyword>
<reference evidence="18" key="1">
    <citation type="journal article" date="2018" name="Nat. Med.">
        <title>Expanded skin virome in DOCK8-deficient patients.</title>
        <authorList>
            <consortium name="NISC Comparative Sequencing Program"/>
            <person name="Tirosh O."/>
            <person name="Conlan S."/>
            <person name="Deming C."/>
            <person name="Lee-Lin S.Q."/>
            <person name="Huang X."/>
            <person name="Su H.C."/>
            <person name="Freeman A.F."/>
            <person name="Segre J.A."/>
            <person name="Kong H.H."/>
        </authorList>
    </citation>
    <scope>NUCLEOTIDE SEQUENCE</scope>
    <source>
        <strain evidence="18">HPV-mSK_169</strain>
    </source>
</reference>
<evidence type="ECO:0000256" key="17">
    <source>
        <dbReference type="RuleBase" id="RU363123"/>
    </source>
</evidence>
<dbReference type="GO" id="GO:0008270">
    <property type="term" value="F:zinc ion binding"/>
    <property type="evidence" value="ECO:0007669"/>
    <property type="project" value="UniProtKB-KW"/>
</dbReference>
<evidence type="ECO:0000256" key="8">
    <source>
        <dbReference type="ARBA" id="ARBA00022833"/>
    </source>
</evidence>
<evidence type="ECO:0000256" key="9">
    <source>
        <dbReference type="ARBA" id="ARBA00023015"/>
    </source>
</evidence>
<keyword evidence="9 16" id="KW-0805">Transcription regulation</keyword>
<dbReference type="GO" id="GO:0042025">
    <property type="term" value="C:host cell nucleus"/>
    <property type="evidence" value="ECO:0007669"/>
    <property type="project" value="UniProtKB-SubCell"/>
</dbReference>
<proteinExistence type="inferred from homology"/>
<evidence type="ECO:0000256" key="14">
    <source>
        <dbReference type="ARBA" id="ARBA00023280"/>
    </source>
</evidence>
<dbReference type="GO" id="GO:0003677">
    <property type="term" value="F:DNA binding"/>
    <property type="evidence" value="ECO:0007669"/>
    <property type="project" value="UniProtKB-UniRule"/>
</dbReference>
<comment type="caution">
    <text evidence="16">Lacks conserved residue(s) required for the propagation of feature annotation.</text>
</comment>
<evidence type="ECO:0000256" key="5">
    <source>
        <dbReference type="ARBA" id="ARBA00022632"/>
    </source>
</evidence>
<keyword evidence="8 16" id="KW-0862">Zinc</keyword>
<comment type="subcellular location">
    <subcellularLocation>
        <location evidence="16 17">Host cytoplasm</location>
    </subcellularLocation>
    <subcellularLocation>
        <location evidence="16 17">Host nucleus</location>
    </subcellularLocation>
</comment>
<keyword evidence="6 16" id="KW-0479">Metal-binding</keyword>
<evidence type="ECO:0000256" key="1">
    <source>
        <dbReference type="ARBA" id="ARBA00006346"/>
    </source>
</evidence>
<feature type="zinc finger region" evidence="16">
    <location>
        <begin position="101"/>
        <end position="137"/>
    </location>
</feature>
<evidence type="ECO:0000256" key="11">
    <source>
        <dbReference type="ARBA" id="ARBA00023159"/>
    </source>
</evidence>
<evidence type="ECO:0000256" key="10">
    <source>
        <dbReference type="ARBA" id="ARBA00023125"/>
    </source>
</evidence>
<dbReference type="Gene3D" id="3.30.240.40">
    <property type="entry name" value="E6 early regulatory protein"/>
    <property type="match status" value="2"/>
</dbReference>
<keyword evidence="15 16" id="KW-1119">Modulation of host cell apoptosis by virus</keyword>
<evidence type="ECO:0000313" key="18">
    <source>
        <dbReference type="EMBL" id="AYA94319.1"/>
    </source>
</evidence>
<evidence type="ECO:0000256" key="15">
    <source>
        <dbReference type="ARBA" id="ARBA00023323"/>
    </source>
</evidence>
<keyword evidence="13 16" id="KW-1035">Host cytoplasm</keyword>
<evidence type="ECO:0000256" key="7">
    <source>
        <dbReference type="ARBA" id="ARBA00022771"/>
    </source>
</evidence>
<dbReference type="GO" id="GO:0039502">
    <property type="term" value="P:symbiont-mediated suppression of host type I interferon-mediated signaling pathway"/>
    <property type="evidence" value="ECO:0007669"/>
    <property type="project" value="UniProtKB-UniRule"/>
</dbReference>
<name>A0A385PJU2_9PAPI</name>
<evidence type="ECO:0000256" key="13">
    <source>
        <dbReference type="ARBA" id="ARBA00023200"/>
    </source>
</evidence>
<evidence type="ECO:0000256" key="2">
    <source>
        <dbReference type="ARBA" id="ARBA00022518"/>
    </source>
</evidence>
<keyword evidence="10 16" id="KW-0238">DNA-binding</keyword>
<comment type="similarity">
    <text evidence="1 16 17">Belongs to the papillomaviridae E6 protein family.</text>
</comment>
<keyword evidence="7 16" id="KW-0863">Zinc-finger</keyword>
<evidence type="ECO:0000256" key="6">
    <source>
        <dbReference type="ARBA" id="ARBA00022723"/>
    </source>
</evidence>
<keyword evidence="2 16" id="KW-0244">Early protein</keyword>
<comment type="function">
    <text evidence="16">Plays a major role in the induction and maintenance of cellular transformation. E6 associates with host UBE3A/E6-AP ubiquitin-protein ligase and modulates its activity. Protects host keratinocytes from apoptosis by mediating the degradation of host BAK1. May also inhibit host immune response.</text>
</comment>
<keyword evidence="11 16" id="KW-0010">Activator</keyword>
<dbReference type="GO" id="GO:0052150">
    <property type="term" value="P:symbiont-mediated perturbation of host apoptosis"/>
    <property type="evidence" value="ECO:0007669"/>
    <property type="project" value="UniProtKB-KW"/>
</dbReference>
<comment type="subunit">
    <text evidence="16">Forms homodimers. Interacts with ubiquitin-protein ligase UBE3A/E6-AP; this interaction stimulates UBE3A ubiquitin activity. Interacts with host BAK1.</text>
</comment>
<dbReference type="EMBL" id="MH777311">
    <property type="protein sequence ID" value="AYA94319.1"/>
    <property type="molecule type" value="Genomic_DNA"/>
</dbReference>
<keyword evidence="12 16" id="KW-0804">Transcription</keyword>
<feature type="zinc finger region" evidence="16">
    <location>
        <begin position="28"/>
        <end position="64"/>
    </location>
</feature>
<evidence type="ECO:0000256" key="16">
    <source>
        <dbReference type="HAMAP-Rule" id="MF_04006"/>
    </source>
</evidence>
<dbReference type="InterPro" id="IPR038575">
    <property type="entry name" value="E6_sf"/>
</dbReference>
<evidence type="ECO:0000256" key="4">
    <source>
        <dbReference type="ARBA" id="ARBA00022581"/>
    </source>
</evidence>
<dbReference type="GO" id="GO:0006355">
    <property type="term" value="P:regulation of DNA-templated transcription"/>
    <property type="evidence" value="ECO:0007669"/>
    <property type="project" value="UniProtKB-UniRule"/>
</dbReference>
<dbReference type="SUPFAM" id="SSF161229">
    <property type="entry name" value="E6 C-terminal domain-like"/>
    <property type="match status" value="2"/>
</dbReference>